<dbReference type="WBParaSite" id="MBELARI_LOCUS14331">
    <property type="protein sequence ID" value="MBELARI_LOCUS14331"/>
    <property type="gene ID" value="MBELARI_LOCUS14331"/>
</dbReference>
<dbReference type="AlphaFoldDB" id="A0AAF3J3R4"/>
<evidence type="ECO:0008006" key="3">
    <source>
        <dbReference type="Google" id="ProtNLM"/>
    </source>
</evidence>
<name>A0AAF3J3R4_9BILA</name>
<evidence type="ECO:0000313" key="2">
    <source>
        <dbReference type="WBParaSite" id="MBELARI_LOCUS14331"/>
    </source>
</evidence>
<proteinExistence type="predicted"/>
<dbReference type="InterPro" id="IPR008993">
    <property type="entry name" value="TIMP-like_OB-fold"/>
</dbReference>
<dbReference type="SUPFAM" id="SSF50242">
    <property type="entry name" value="TIMP-like"/>
    <property type="match status" value="1"/>
</dbReference>
<accession>A0AAF3J3R4</accession>
<reference evidence="2" key="1">
    <citation type="submission" date="2024-02" db="UniProtKB">
        <authorList>
            <consortium name="WormBaseParasite"/>
        </authorList>
    </citation>
    <scope>IDENTIFICATION</scope>
</reference>
<dbReference type="Gene3D" id="2.40.50.120">
    <property type="match status" value="1"/>
</dbReference>
<protein>
    <recommendedName>
        <fullName evidence="3">NTR domain-containing protein</fullName>
    </recommendedName>
</protein>
<sequence length="159" mass="17585">MMLFDEQSDVKTGPITDPLPPTTTTVPTIDVCFCPFHPGNFMEQACQQQWISKGEVLAVKQVTWKGETENIYTVNHLEIFRGGATLSSRLLSPTLCGVKLNINRTYLLSGSFIRKTKKLTSGGCFSLDGGQTLWSKVHVNQQKELEQIKCPTGTTIPPP</sequence>
<organism evidence="1 2">
    <name type="scientific">Mesorhabditis belari</name>
    <dbReference type="NCBI Taxonomy" id="2138241"/>
    <lineage>
        <taxon>Eukaryota</taxon>
        <taxon>Metazoa</taxon>
        <taxon>Ecdysozoa</taxon>
        <taxon>Nematoda</taxon>
        <taxon>Chromadorea</taxon>
        <taxon>Rhabditida</taxon>
        <taxon>Rhabditina</taxon>
        <taxon>Rhabditomorpha</taxon>
        <taxon>Rhabditoidea</taxon>
        <taxon>Rhabditidae</taxon>
        <taxon>Mesorhabditinae</taxon>
        <taxon>Mesorhabditis</taxon>
    </lineage>
</organism>
<keyword evidence="1" id="KW-1185">Reference proteome</keyword>
<evidence type="ECO:0000313" key="1">
    <source>
        <dbReference type="Proteomes" id="UP000887575"/>
    </source>
</evidence>
<dbReference type="Proteomes" id="UP000887575">
    <property type="component" value="Unassembled WGS sequence"/>
</dbReference>